<dbReference type="InterPro" id="IPR045570">
    <property type="entry name" value="Metalloprtase-TldD/E_cen_dom"/>
</dbReference>
<dbReference type="InterPro" id="IPR002510">
    <property type="entry name" value="Metalloprtase-TldD/E_N"/>
</dbReference>
<dbReference type="Pfam" id="PF19290">
    <property type="entry name" value="PmbA_TldD_2nd"/>
    <property type="match status" value="1"/>
</dbReference>
<evidence type="ECO:0000313" key="11">
    <source>
        <dbReference type="Proteomes" id="UP000502549"/>
    </source>
</evidence>
<dbReference type="RefSeq" id="WP_169941702.1">
    <property type="nucleotide sequence ID" value="NZ_CP048833.1"/>
</dbReference>
<dbReference type="FunFam" id="3.30.2290.10:FF:000002">
    <property type="entry name" value="Metalloprotease PmbA homolog"/>
    <property type="match status" value="1"/>
</dbReference>
<dbReference type="Pfam" id="PF19289">
    <property type="entry name" value="PmbA_TldD_3rd"/>
    <property type="match status" value="1"/>
</dbReference>
<keyword evidence="4 10" id="KW-0645">Protease</keyword>
<dbReference type="Proteomes" id="UP000502549">
    <property type="component" value="Chromosome"/>
</dbReference>
<dbReference type="Gene3D" id="3.30.2290.10">
    <property type="entry name" value="PmbA/TldD superfamily"/>
    <property type="match status" value="1"/>
</dbReference>
<organism evidence="10 11">
    <name type="scientific">Pseudomonas multiresinivorans</name>
    <dbReference type="NCBI Taxonomy" id="95301"/>
    <lineage>
        <taxon>Bacteria</taxon>
        <taxon>Pseudomonadati</taxon>
        <taxon>Pseudomonadota</taxon>
        <taxon>Gammaproteobacteria</taxon>
        <taxon>Pseudomonadales</taxon>
        <taxon>Pseudomonadaceae</taxon>
        <taxon>Pseudomonas</taxon>
    </lineage>
</organism>
<gene>
    <name evidence="10" type="primary">pmbA</name>
    <name evidence="10" type="ORF">G4G71_27150</name>
</gene>
<keyword evidence="3" id="KW-0963">Cytoplasm</keyword>
<dbReference type="EMBL" id="CP048833">
    <property type="protein sequence ID" value="QJP11390.1"/>
    <property type="molecule type" value="Genomic_DNA"/>
</dbReference>
<protein>
    <submittedName>
        <fullName evidence="10">Metalloprotease PmbA</fullName>
    </submittedName>
</protein>
<accession>A0A7Z3GTM1</accession>
<sequence length="449" mass="47895">MSEHNPAVSPEVLPELREQVERIIAEASRQGASACEVAVSVEQGLSTSVRQGEVETVEFNRDQGFGITLYVGQRKGSASTSATGADAIRETVAAALAIAKHASEDDCAGLADPALMARDLPDLDLYHGWSITPDQAIERALACEAAAFATDKRVTKADGTTLNTHQGCRVYGNSHGFVGAYASTRHSLSCVMIAEGEGQMQRDYWYDVNRRGELLATPESIGRRAAERAASRLGARPVPTAEVPVLFAPEVAVGLFGHFLGAISGGSLYRKSSFLEGALGQRLFPEWLTLDERPLLRGALGSASFDNDGLATYAKPFVEGGELVSYVLGTYSGRKLGMPSTANSGGVHNLFVTHGDEDQAALIRRMGRGLLVTELMGQGVNLVTGDYSRGAGGYWVENGEIQFPVQEVTIAANLRDLFRSIVAIGNDVEYRGNLHTGSVLIEKMMVAGS</sequence>
<dbReference type="Pfam" id="PF01523">
    <property type="entry name" value="PmbA_TldD_1st"/>
    <property type="match status" value="1"/>
</dbReference>
<evidence type="ECO:0000256" key="3">
    <source>
        <dbReference type="ARBA" id="ARBA00022490"/>
    </source>
</evidence>
<evidence type="ECO:0000259" key="7">
    <source>
        <dbReference type="Pfam" id="PF01523"/>
    </source>
</evidence>
<proteinExistence type="inferred from homology"/>
<keyword evidence="6 10" id="KW-0482">Metalloprotease</keyword>
<feature type="domain" description="Metalloprotease TldD/E N-terminal" evidence="7">
    <location>
        <begin position="35"/>
        <end position="99"/>
    </location>
</feature>
<evidence type="ECO:0000256" key="4">
    <source>
        <dbReference type="ARBA" id="ARBA00022670"/>
    </source>
</evidence>
<evidence type="ECO:0000313" key="10">
    <source>
        <dbReference type="EMBL" id="QJP11390.1"/>
    </source>
</evidence>
<evidence type="ECO:0000259" key="9">
    <source>
        <dbReference type="Pfam" id="PF19290"/>
    </source>
</evidence>
<dbReference type="PANTHER" id="PTHR43421:SF1">
    <property type="entry name" value="METALLOPROTEASE PMBA"/>
    <property type="match status" value="1"/>
</dbReference>
<evidence type="ECO:0000256" key="5">
    <source>
        <dbReference type="ARBA" id="ARBA00022801"/>
    </source>
</evidence>
<dbReference type="InterPro" id="IPR047657">
    <property type="entry name" value="PmbA"/>
</dbReference>
<reference evidence="10 11" key="1">
    <citation type="submission" date="2020-02" db="EMBL/GenBank/DDBJ databases">
        <title>Complete genome sequence of Pseudomonas multiresinivorans ORNL1.</title>
        <authorList>
            <person name="Podar M."/>
        </authorList>
    </citation>
    <scope>NUCLEOTIDE SEQUENCE [LARGE SCALE GENOMIC DNA]</scope>
    <source>
        <strain evidence="11">populi</strain>
    </source>
</reference>
<dbReference type="NCBIfam" id="NF008268">
    <property type="entry name" value="PRK11040.1"/>
    <property type="match status" value="1"/>
</dbReference>
<dbReference type="PANTHER" id="PTHR43421">
    <property type="entry name" value="METALLOPROTEASE PMBA"/>
    <property type="match status" value="1"/>
</dbReference>
<evidence type="ECO:0000256" key="2">
    <source>
        <dbReference type="ARBA" id="ARBA00005836"/>
    </source>
</evidence>
<feature type="domain" description="Metalloprotease TldD/E central" evidence="9">
    <location>
        <begin position="127"/>
        <end position="233"/>
    </location>
</feature>
<evidence type="ECO:0000256" key="6">
    <source>
        <dbReference type="ARBA" id="ARBA00023049"/>
    </source>
</evidence>
<comment type="similarity">
    <text evidence="2">Belongs to the peptidase U62 family.</text>
</comment>
<keyword evidence="11" id="KW-1185">Reference proteome</keyword>
<dbReference type="AlphaFoldDB" id="A0A7Z3GTM1"/>
<evidence type="ECO:0000259" key="8">
    <source>
        <dbReference type="Pfam" id="PF19289"/>
    </source>
</evidence>
<feature type="domain" description="Metalloprotease TldD/E C-terminal" evidence="8">
    <location>
        <begin position="241"/>
        <end position="448"/>
    </location>
</feature>
<evidence type="ECO:0000256" key="1">
    <source>
        <dbReference type="ARBA" id="ARBA00004496"/>
    </source>
</evidence>
<dbReference type="InterPro" id="IPR036059">
    <property type="entry name" value="TldD/PmbA_sf"/>
</dbReference>
<dbReference type="GO" id="GO:0005829">
    <property type="term" value="C:cytosol"/>
    <property type="evidence" value="ECO:0007669"/>
    <property type="project" value="TreeGrafter"/>
</dbReference>
<dbReference type="GO" id="GO:0006508">
    <property type="term" value="P:proteolysis"/>
    <property type="evidence" value="ECO:0007669"/>
    <property type="project" value="UniProtKB-KW"/>
</dbReference>
<dbReference type="InterPro" id="IPR035068">
    <property type="entry name" value="TldD/PmbA_N"/>
</dbReference>
<dbReference type="KEGG" id="pmui:G4G71_27150"/>
<keyword evidence="5" id="KW-0378">Hydrolase</keyword>
<dbReference type="GO" id="GO:0008237">
    <property type="term" value="F:metallopeptidase activity"/>
    <property type="evidence" value="ECO:0007669"/>
    <property type="project" value="UniProtKB-KW"/>
</dbReference>
<dbReference type="InterPro" id="IPR045569">
    <property type="entry name" value="Metalloprtase-TldD/E_C"/>
</dbReference>
<dbReference type="SUPFAM" id="SSF111283">
    <property type="entry name" value="Putative modulator of DNA gyrase, PmbA/TldD"/>
    <property type="match status" value="1"/>
</dbReference>
<comment type="subcellular location">
    <subcellularLocation>
        <location evidence="1">Cytoplasm</location>
    </subcellularLocation>
</comment>
<name>A0A7Z3GTM1_9PSED</name>